<dbReference type="Gene3D" id="3.60.15.10">
    <property type="entry name" value="Ribonuclease Z/Hydroxyacylglutathione hydrolase-like"/>
    <property type="match status" value="1"/>
</dbReference>
<comment type="caution">
    <text evidence="6">The sequence shown here is derived from an EMBL/GenBank/DDBJ whole genome shotgun (WGS) entry which is preliminary data.</text>
</comment>
<keyword evidence="3" id="KW-0378">Hydrolase</keyword>
<evidence type="ECO:0000256" key="1">
    <source>
        <dbReference type="ARBA" id="ARBA00007749"/>
    </source>
</evidence>
<sequence length="280" mass="31210">MSWQVGRVKITRIVEMDLPVPAKCVPQATSAELRKSPWLYPHFVSEDDSILKLSIHALLVEAPGLKLVVDTCIGNDRPREITGGQPLATPFLQHLGEAGWSRDGVDTVVCTHLHVDHVGWNTMLENGKWVPTFPKARYLLGRHEYDFWCTYDDEEQQTMLGDSVKPIFDAGLVQLVELDHLISPEIRLTPSIGHTPGHVSVMIESDGERAVITGDMTHHPCQMAHPDWMFGDNDPKAAELTRSRLFAEWADQTILVIGTHYPAPTAGHVVRDGAAFRFAV</sequence>
<dbReference type="EMBL" id="JADIKG010000011">
    <property type="protein sequence ID" value="MFK2873235.1"/>
    <property type="molecule type" value="Genomic_DNA"/>
</dbReference>
<dbReference type="InterPro" id="IPR051013">
    <property type="entry name" value="MBL_superfamily_lactonases"/>
</dbReference>
<accession>A0ABW8ITD7</accession>
<gene>
    <name evidence="6" type="ORF">ISP13_06780</name>
</gene>
<reference evidence="6 7" key="1">
    <citation type="submission" date="2020-10" db="EMBL/GenBank/DDBJ databases">
        <title>Phylogeny of dyella-like bacteria.</title>
        <authorList>
            <person name="Fu J."/>
        </authorList>
    </citation>
    <scope>NUCLEOTIDE SEQUENCE [LARGE SCALE GENOMIC DNA]</scope>
    <source>
        <strain evidence="6 7">DHOB07</strain>
    </source>
</reference>
<evidence type="ECO:0000256" key="2">
    <source>
        <dbReference type="ARBA" id="ARBA00022723"/>
    </source>
</evidence>
<evidence type="ECO:0000259" key="5">
    <source>
        <dbReference type="SMART" id="SM00849"/>
    </source>
</evidence>
<organism evidence="6 7">
    <name type="scientific">Dyella lipolytica</name>
    <dbReference type="NCBI Taxonomy" id="1867835"/>
    <lineage>
        <taxon>Bacteria</taxon>
        <taxon>Pseudomonadati</taxon>
        <taxon>Pseudomonadota</taxon>
        <taxon>Gammaproteobacteria</taxon>
        <taxon>Lysobacterales</taxon>
        <taxon>Rhodanobacteraceae</taxon>
        <taxon>Dyella</taxon>
    </lineage>
</organism>
<dbReference type="SUPFAM" id="SSF56281">
    <property type="entry name" value="Metallo-hydrolase/oxidoreductase"/>
    <property type="match status" value="1"/>
</dbReference>
<comment type="similarity">
    <text evidence="1">Belongs to the metallo-beta-lactamase superfamily.</text>
</comment>
<dbReference type="PANTHER" id="PTHR42978:SF6">
    <property type="entry name" value="QUORUM-QUENCHING LACTONASE YTNP-RELATED"/>
    <property type="match status" value="1"/>
</dbReference>
<evidence type="ECO:0000313" key="7">
    <source>
        <dbReference type="Proteomes" id="UP001620405"/>
    </source>
</evidence>
<evidence type="ECO:0000256" key="4">
    <source>
        <dbReference type="ARBA" id="ARBA00022833"/>
    </source>
</evidence>
<keyword evidence="2" id="KW-0479">Metal-binding</keyword>
<dbReference type="InterPro" id="IPR001279">
    <property type="entry name" value="Metallo-B-lactamas"/>
</dbReference>
<dbReference type="CDD" id="cd16277">
    <property type="entry name" value="metallo-hydrolase-like_MBL-fold"/>
    <property type="match status" value="1"/>
</dbReference>
<feature type="domain" description="Metallo-beta-lactamase" evidence="5">
    <location>
        <begin position="54"/>
        <end position="260"/>
    </location>
</feature>
<proteinExistence type="inferred from homology"/>
<keyword evidence="7" id="KW-1185">Reference proteome</keyword>
<dbReference type="PANTHER" id="PTHR42978">
    <property type="entry name" value="QUORUM-QUENCHING LACTONASE YTNP-RELATED-RELATED"/>
    <property type="match status" value="1"/>
</dbReference>
<protein>
    <submittedName>
        <fullName evidence="6">MBL fold metallo-hydrolase</fullName>
    </submittedName>
</protein>
<name>A0ABW8ITD7_9GAMM</name>
<keyword evidence="4" id="KW-0862">Zinc</keyword>
<dbReference type="Pfam" id="PF00753">
    <property type="entry name" value="Lactamase_B"/>
    <property type="match status" value="1"/>
</dbReference>
<dbReference type="InterPro" id="IPR036866">
    <property type="entry name" value="RibonucZ/Hydroxyglut_hydro"/>
</dbReference>
<dbReference type="Proteomes" id="UP001620405">
    <property type="component" value="Unassembled WGS sequence"/>
</dbReference>
<evidence type="ECO:0000313" key="6">
    <source>
        <dbReference type="EMBL" id="MFK2873235.1"/>
    </source>
</evidence>
<evidence type="ECO:0000256" key="3">
    <source>
        <dbReference type="ARBA" id="ARBA00022801"/>
    </source>
</evidence>
<dbReference type="SMART" id="SM00849">
    <property type="entry name" value="Lactamase_B"/>
    <property type="match status" value="1"/>
</dbReference>